<feature type="non-terminal residue" evidence="1">
    <location>
        <position position="1"/>
    </location>
</feature>
<accession>X1VDM6</accession>
<sequence>FTISLNSAAYAYLIELKIKIEEISNTKINIDRFCFILLVYCMFDLKNVSQY</sequence>
<evidence type="ECO:0000313" key="1">
    <source>
        <dbReference type="EMBL" id="GAJ12081.1"/>
    </source>
</evidence>
<reference evidence="1" key="1">
    <citation type="journal article" date="2014" name="Front. Microbiol.">
        <title>High frequency of phylogenetically diverse reductive dehalogenase-homologous genes in deep subseafloor sedimentary metagenomes.</title>
        <authorList>
            <person name="Kawai M."/>
            <person name="Futagami T."/>
            <person name="Toyoda A."/>
            <person name="Takaki Y."/>
            <person name="Nishi S."/>
            <person name="Hori S."/>
            <person name="Arai W."/>
            <person name="Tsubouchi T."/>
            <person name="Morono Y."/>
            <person name="Uchiyama I."/>
            <person name="Ito T."/>
            <person name="Fujiyama A."/>
            <person name="Inagaki F."/>
            <person name="Takami H."/>
        </authorList>
    </citation>
    <scope>NUCLEOTIDE SEQUENCE</scope>
    <source>
        <strain evidence="1">Expedition CK06-06</strain>
    </source>
</reference>
<dbReference type="AlphaFoldDB" id="X1VDM6"/>
<proteinExistence type="predicted"/>
<protein>
    <submittedName>
        <fullName evidence="1">Uncharacterized protein</fullName>
    </submittedName>
</protein>
<comment type="caution">
    <text evidence="1">The sequence shown here is derived from an EMBL/GenBank/DDBJ whole genome shotgun (WGS) entry which is preliminary data.</text>
</comment>
<dbReference type="EMBL" id="BARW01031008">
    <property type="protein sequence ID" value="GAJ12081.1"/>
    <property type="molecule type" value="Genomic_DNA"/>
</dbReference>
<name>X1VDM6_9ZZZZ</name>
<organism evidence="1">
    <name type="scientific">marine sediment metagenome</name>
    <dbReference type="NCBI Taxonomy" id="412755"/>
    <lineage>
        <taxon>unclassified sequences</taxon>
        <taxon>metagenomes</taxon>
        <taxon>ecological metagenomes</taxon>
    </lineage>
</organism>
<gene>
    <name evidence="1" type="ORF">S12H4_49430</name>
</gene>